<gene>
    <name evidence="1" type="ORF">ATO10_10430</name>
</gene>
<keyword evidence="2" id="KW-1185">Reference proteome</keyword>
<evidence type="ECO:0000313" key="1">
    <source>
        <dbReference type="EMBL" id="KCV81755.1"/>
    </source>
</evidence>
<dbReference type="EMBL" id="AQQY01000006">
    <property type="protein sequence ID" value="KCV81755.1"/>
    <property type="molecule type" value="Genomic_DNA"/>
</dbReference>
<reference evidence="1 2" key="1">
    <citation type="submission" date="2013-04" db="EMBL/GenBank/DDBJ databases">
        <title>Shimia sp. 22II-S11-Z10 Genome Sequencing.</title>
        <authorList>
            <person name="Lai Q."/>
            <person name="Li G."/>
            <person name="Shao Z."/>
        </authorList>
    </citation>
    <scope>NUCLEOTIDE SEQUENCE [LARGE SCALE GENOMIC DNA]</scope>
    <source>
        <strain evidence="2">22II-S11-Z10</strain>
    </source>
</reference>
<dbReference type="STRING" id="1461693.ATO10_10430"/>
<evidence type="ECO:0000313" key="2">
    <source>
        <dbReference type="Proteomes" id="UP000024836"/>
    </source>
</evidence>
<dbReference type="eggNOG" id="COG4583">
    <property type="taxonomic scope" value="Bacteria"/>
</dbReference>
<dbReference type="Gene3D" id="3.30.1360.120">
    <property type="entry name" value="Probable tRNA modification gtpase trme, domain 1"/>
    <property type="match status" value="1"/>
</dbReference>
<proteinExistence type="predicted"/>
<dbReference type="InterPro" id="IPR027266">
    <property type="entry name" value="TrmE/GcvT-like"/>
</dbReference>
<dbReference type="Proteomes" id="UP000024836">
    <property type="component" value="Unassembled WGS sequence"/>
</dbReference>
<organism evidence="1 2">
    <name type="scientific">Actibacterium atlanticum</name>
    <dbReference type="NCBI Taxonomy" id="1461693"/>
    <lineage>
        <taxon>Bacteria</taxon>
        <taxon>Pseudomonadati</taxon>
        <taxon>Pseudomonadota</taxon>
        <taxon>Alphaproteobacteria</taxon>
        <taxon>Rhodobacterales</taxon>
        <taxon>Roseobacteraceae</taxon>
        <taxon>Actibacterium</taxon>
    </lineage>
</organism>
<protein>
    <submittedName>
        <fullName evidence="1">Sarcosine oxidase, gamma subunit</fullName>
    </submittedName>
</protein>
<accession>A0A058ZKN0</accession>
<comment type="caution">
    <text evidence="1">The sequence shown here is derived from an EMBL/GenBank/DDBJ whole genome shotgun (WGS) entry which is preliminary data.</text>
</comment>
<sequence>MKWFPRILLTRMEGACVTDLKPITALGASSARVQSMGSLTLCETPDLAFASLALRRGQGVPTPFGLALPQAGGFVGQNGLGAFWTGSDQWMLCAEGRGDSDFAADVRAQAPGCSVTEQTDGWAAVDVTVADDAQMQTLLAKLVNLNPEFLSPGHATRTGLHHMTVFVVRPNTTQLRVIGMRSLADSLWHTLATTAKRLGVSSRPQAQSPN</sequence>
<dbReference type="AlphaFoldDB" id="A0A058ZKN0"/>
<name>A0A058ZKN0_9RHOB</name>
<dbReference type="PATRIC" id="fig|1461693.3.peg.2112"/>